<evidence type="ECO:0000313" key="3">
    <source>
        <dbReference type="Proteomes" id="UP000499080"/>
    </source>
</evidence>
<dbReference type="EMBL" id="BGPR01059249">
    <property type="protein sequence ID" value="GBO35289.1"/>
    <property type="molecule type" value="Genomic_DNA"/>
</dbReference>
<protein>
    <recommendedName>
        <fullName evidence="1">DDE-1 domain-containing protein</fullName>
    </recommendedName>
</protein>
<dbReference type="InterPro" id="IPR050863">
    <property type="entry name" value="CenT-Element_Derived"/>
</dbReference>
<accession>A0A4Y2WDE2</accession>
<organism evidence="2 3">
    <name type="scientific">Araneus ventricosus</name>
    <name type="common">Orbweaver spider</name>
    <name type="synonym">Epeira ventricosa</name>
    <dbReference type="NCBI Taxonomy" id="182803"/>
    <lineage>
        <taxon>Eukaryota</taxon>
        <taxon>Metazoa</taxon>
        <taxon>Ecdysozoa</taxon>
        <taxon>Arthropoda</taxon>
        <taxon>Chelicerata</taxon>
        <taxon>Arachnida</taxon>
        <taxon>Araneae</taxon>
        <taxon>Araneomorphae</taxon>
        <taxon>Entelegynae</taxon>
        <taxon>Araneoidea</taxon>
        <taxon>Araneidae</taxon>
        <taxon>Araneus</taxon>
    </lineage>
</organism>
<gene>
    <name evidence="2" type="ORF">AVEN_29363_1</name>
</gene>
<feature type="domain" description="DDE-1" evidence="1">
    <location>
        <begin position="1"/>
        <end position="101"/>
    </location>
</feature>
<dbReference type="AlphaFoldDB" id="A0A4Y2WDE2"/>
<dbReference type="Proteomes" id="UP000499080">
    <property type="component" value="Unassembled WGS sequence"/>
</dbReference>
<reference evidence="2 3" key="1">
    <citation type="journal article" date="2019" name="Sci. Rep.">
        <title>Orb-weaving spider Araneus ventricosus genome elucidates the spidroin gene catalogue.</title>
        <authorList>
            <person name="Kono N."/>
            <person name="Nakamura H."/>
            <person name="Ohtoshi R."/>
            <person name="Moran D.A.P."/>
            <person name="Shinohara A."/>
            <person name="Yoshida Y."/>
            <person name="Fujiwara M."/>
            <person name="Mori M."/>
            <person name="Tomita M."/>
            <person name="Arakawa K."/>
        </authorList>
    </citation>
    <scope>NUCLEOTIDE SEQUENCE [LARGE SCALE GENOMIC DNA]</scope>
</reference>
<dbReference type="GO" id="GO:0003677">
    <property type="term" value="F:DNA binding"/>
    <property type="evidence" value="ECO:0007669"/>
    <property type="project" value="TreeGrafter"/>
</dbReference>
<dbReference type="PANTHER" id="PTHR19303:SF73">
    <property type="entry name" value="PROTEIN PDC2"/>
    <property type="match status" value="1"/>
</dbReference>
<dbReference type="InterPro" id="IPR004875">
    <property type="entry name" value="DDE_SF_endonuclease_dom"/>
</dbReference>
<keyword evidence="3" id="KW-1185">Reference proteome</keyword>
<proteinExistence type="predicted"/>
<name>A0A4Y2WDE2_ARAVE</name>
<dbReference type="OrthoDB" id="6512965at2759"/>
<sequence>MDNAPAHPDVETLKAKNITCISMPPNTTAILQPMNQAVIESLKRRYRKKLLSKFLFEGNDDEEDAACSIVQFWKALMLEDCVYMINEAWESVPEHTLKRSWLKLAP</sequence>
<dbReference type="GO" id="GO:0005634">
    <property type="term" value="C:nucleus"/>
    <property type="evidence" value="ECO:0007669"/>
    <property type="project" value="TreeGrafter"/>
</dbReference>
<dbReference type="Pfam" id="PF03184">
    <property type="entry name" value="DDE_1"/>
    <property type="match status" value="1"/>
</dbReference>
<evidence type="ECO:0000313" key="2">
    <source>
        <dbReference type="EMBL" id="GBO35289.1"/>
    </source>
</evidence>
<dbReference type="PANTHER" id="PTHR19303">
    <property type="entry name" value="TRANSPOSON"/>
    <property type="match status" value="1"/>
</dbReference>
<evidence type="ECO:0000259" key="1">
    <source>
        <dbReference type="Pfam" id="PF03184"/>
    </source>
</evidence>
<comment type="caution">
    <text evidence="2">The sequence shown here is derived from an EMBL/GenBank/DDBJ whole genome shotgun (WGS) entry which is preliminary data.</text>
</comment>